<feature type="compositionally biased region" description="Basic and acidic residues" evidence="1">
    <location>
        <begin position="251"/>
        <end position="260"/>
    </location>
</feature>
<feature type="compositionally biased region" description="Polar residues" evidence="1">
    <location>
        <begin position="738"/>
        <end position="757"/>
    </location>
</feature>
<keyword evidence="3" id="KW-1185">Reference proteome</keyword>
<organism evidence="2 3">
    <name type="scientific">Didymella exigua CBS 183.55</name>
    <dbReference type="NCBI Taxonomy" id="1150837"/>
    <lineage>
        <taxon>Eukaryota</taxon>
        <taxon>Fungi</taxon>
        <taxon>Dikarya</taxon>
        <taxon>Ascomycota</taxon>
        <taxon>Pezizomycotina</taxon>
        <taxon>Dothideomycetes</taxon>
        <taxon>Pleosporomycetidae</taxon>
        <taxon>Pleosporales</taxon>
        <taxon>Pleosporineae</taxon>
        <taxon>Didymellaceae</taxon>
        <taxon>Didymella</taxon>
    </lineage>
</organism>
<dbReference type="OrthoDB" id="5404564at2759"/>
<dbReference type="RefSeq" id="XP_033453852.1">
    <property type="nucleotide sequence ID" value="XM_033597699.1"/>
</dbReference>
<name>A0A6A5S2F8_9PLEO</name>
<feature type="compositionally biased region" description="Low complexity" evidence="1">
    <location>
        <begin position="185"/>
        <end position="195"/>
    </location>
</feature>
<dbReference type="AlphaFoldDB" id="A0A6A5S2F8"/>
<sequence>MTSTPWSVVTKPSGSTGFAMDPSWTDLAPAQYEDIMRPAEGGGLHHLSSLLQMHTKSIRLLTEALQRQASVKTRYAALTSFSGSLSHLEGAVTPTANRFDSTADRFDSTADRFDSTANRFDSTADRVDSMYDLPGSLEDQLEQVSRFVEQLALLNPAAQAPPIPLRNPARLPTEMPGHISTAPFPLSSPASSSRRASLKTASPSAPSSISSPTSNHSPPSLAGSSPPTTPRRLDFGRPSARCSTSTYGSHTHPEPSETSRVRSTSRLSPFPARQRSITKLHRSGTTASQEAAFEKDAFRNAAVLCDVRGSLVEYSQQTQPDPDCPSDIADIEMVEACTSCRIAVVRKRIPSTETRAARFVTSIWALNSDNNVRVELKIDKGEALIPYSSYFSPAKVSTTVPCELRFHDVRFGNQLLRTARTSWVNFVFADAAGATLFQGALMGRTLLATFRTSKTMRIHDGPMAAFAYAEQMCALENLRIWEDPDSGAVIGLVHFSASFRPGYLAFYLNSSTNPVQVAESGPREVKIKGLRVPIAEAGRAMRKDSVVDDTDAVAEAGGVLGGAGKERRWSTAGVKSKGNKVEVDRKKVISGAKMEFASAAEKSGFLALVHEYQTPGKLLNGQLQNADFTNVDSIAKHVHSLILFSATGDRSLNQLLNSGFHPHIPIGHTKKDVAFRLVPNTRRLHPTKDMDWEHGTDKVTLPPMILGINHSVQLNEASLARFTNASQWLTPPRPTPARSLQKTGTAHITSSSRTSTGLGVWARSGSSGSSGATGTTSNLLTN</sequence>
<reference evidence="2" key="1">
    <citation type="journal article" date="2020" name="Stud. Mycol.">
        <title>101 Dothideomycetes genomes: a test case for predicting lifestyles and emergence of pathogens.</title>
        <authorList>
            <person name="Haridas S."/>
            <person name="Albert R."/>
            <person name="Binder M."/>
            <person name="Bloem J."/>
            <person name="Labutti K."/>
            <person name="Salamov A."/>
            <person name="Andreopoulos B."/>
            <person name="Baker S."/>
            <person name="Barry K."/>
            <person name="Bills G."/>
            <person name="Bluhm B."/>
            <person name="Cannon C."/>
            <person name="Castanera R."/>
            <person name="Culley D."/>
            <person name="Daum C."/>
            <person name="Ezra D."/>
            <person name="Gonzalez J."/>
            <person name="Henrissat B."/>
            <person name="Kuo A."/>
            <person name="Liang C."/>
            <person name="Lipzen A."/>
            <person name="Lutzoni F."/>
            <person name="Magnuson J."/>
            <person name="Mondo S."/>
            <person name="Nolan M."/>
            <person name="Ohm R."/>
            <person name="Pangilinan J."/>
            <person name="Park H.-J."/>
            <person name="Ramirez L."/>
            <person name="Alfaro M."/>
            <person name="Sun H."/>
            <person name="Tritt A."/>
            <person name="Yoshinaga Y."/>
            <person name="Zwiers L.-H."/>
            <person name="Turgeon B."/>
            <person name="Goodwin S."/>
            <person name="Spatafora J."/>
            <person name="Crous P."/>
            <person name="Grigoriev I."/>
        </authorList>
    </citation>
    <scope>NUCLEOTIDE SEQUENCE</scope>
    <source>
        <strain evidence="2">CBS 183.55</strain>
    </source>
</reference>
<accession>A0A6A5S2F8</accession>
<evidence type="ECO:0000256" key="1">
    <source>
        <dbReference type="SAM" id="MobiDB-lite"/>
    </source>
</evidence>
<evidence type="ECO:0000313" key="3">
    <source>
        <dbReference type="Proteomes" id="UP000800082"/>
    </source>
</evidence>
<gene>
    <name evidence="2" type="ORF">M421DRAFT_88780</name>
</gene>
<feature type="region of interest" description="Disordered" evidence="1">
    <location>
        <begin position="159"/>
        <end position="288"/>
    </location>
</feature>
<feature type="compositionally biased region" description="Low complexity" evidence="1">
    <location>
        <begin position="764"/>
        <end position="782"/>
    </location>
</feature>
<dbReference type="EMBL" id="ML978957">
    <property type="protein sequence ID" value="KAF1933604.1"/>
    <property type="molecule type" value="Genomic_DNA"/>
</dbReference>
<feature type="compositionally biased region" description="Low complexity" evidence="1">
    <location>
        <begin position="202"/>
        <end position="220"/>
    </location>
</feature>
<dbReference type="Proteomes" id="UP000800082">
    <property type="component" value="Unassembled WGS sequence"/>
</dbReference>
<protein>
    <submittedName>
        <fullName evidence="2">Uncharacterized protein</fullName>
    </submittedName>
</protein>
<proteinExistence type="predicted"/>
<dbReference type="GeneID" id="54355366"/>
<evidence type="ECO:0000313" key="2">
    <source>
        <dbReference type="EMBL" id="KAF1933604.1"/>
    </source>
</evidence>
<feature type="region of interest" description="Disordered" evidence="1">
    <location>
        <begin position="725"/>
        <end position="782"/>
    </location>
</feature>